<dbReference type="InterPro" id="IPR025401">
    <property type="entry name" value="DUF4374"/>
</dbReference>
<evidence type="ECO:0000313" key="5">
    <source>
        <dbReference type="Proteomes" id="UP000290037"/>
    </source>
</evidence>
<dbReference type="Proteomes" id="UP000290037">
    <property type="component" value="Unassembled WGS sequence"/>
</dbReference>
<organism evidence="3 4">
    <name type="scientific">Leeuwenhoekiella palythoae</name>
    <dbReference type="NCBI Taxonomy" id="573501"/>
    <lineage>
        <taxon>Bacteria</taxon>
        <taxon>Pseudomonadati</taxon>
        <taxon>Bacteroidota</taxon>
        <taxon>Flavobacteriia</taxon>
        <taxon>Flavobacteriales</taxon>
        <taxon>Flavobacteriaceae</taxon>
        <taxon>Leeuwenhoekiella</taxon>
    </lineage>
</organism>
<dbReference type="OrthoDB" id="738440at2"/>
<dbReference type="Proteomes" id="UP000184240">
    <property type="component" value="Unassembled WGS sequence"/>
</dbReference>
<proteinExistence type="predicted"/>
<evidence type="ECO:0000256" key="1">
    <source>
        <dbReference type="SAM" id="SignalP"/>
    </source>
</evidence>
<keyword evidence="5" id="KW-1185">Reference proteome</keyword>
<feature type="chain" id="PRO_5012364321" description="DUF4374 domain-containing protein" evidence="1">
    <location>
        <begin position="26"/>
        <end position="419"/>
    </location>
</feature>
<protein>
    <recommendedName>
        <fullName evidence="6">DUF4374 domain-containing protein</fullName>
    </recommendedName>
</protein>
<reference evidence="4" key="2">
    <citation type="submission" date="2016-11" db="EMBL/GenBank/DDBJ databases">
        <authorList>
            <person name="Varghese N."/>
            <person name="Submissions S."/>
        </authorList>
    </citation>
    <scope>NUCLEOTIDE SEQUENCE [LARGE SCALE GENOMIC DNA]</scope>
    <source>
        <strain evidence="4">DSM 19859</strain>
    </source>
</reference>
<evidence type="ECO:0000313" key="4">
    <source>
        <dbReference type="Proteomes" id="UP000184240"/>
    </source>
</evidence>
<dbReference type="PROSITE" id="PS51257">
    <property type="entry name" value="PROKAR_LIPOPROTEIN"/>
    <property type="match status" value="1"/>
</dbReference>
<evidence type="ECO:0000313" key="2">
    <source>
        <dbReference type="EMBL" id="RXG29595.1"/>
    </source>
</evidence>
<dbReference type="EMBL" id="QOVN01000003">
    <property type="protein sequence ID" value="RXG29595.1"/>
    <property type="molecule type" value="Genomic_DNA"/>
</dbReference>
<accession>A0A1M5YWM1</accession>
<dbReference type="RefSeq" id="WP_072983381.1">
    <property type="nucleotide sequence ID" value="NZ_CP084318.1"/>
</dbReference>
<gene>
    <name evidence="2" type="ORF">DSM01_1697</name>
    <name evidence="3" type="ORF">SAMN04487999_2421</name>
</gene>
<dbReference type="STRING" id="573501.SAMN04487999_2421"/>
<name>A0A1M5YWM1_9FLAO</name>
<evidence type="ECO:0008006" key="6">
    <source>
        <dbReference type="Google" id="ProtNLM"/>
    </source>
</evidence>
<reference evidence="3" key="1">
    <citation type="submission" date="2016-11" db="EMBL/GenBank/DDBJ databases">
        <authorList>
            <person name="Jaros S."/>
            <person name="Januszkiewicz K."/>
            <person name="Wedrychowicz H."/>
        </authorList>
    </citation>
    <scope>NUCLEOTIDE SEQUENCE [LARGE SCALE GENOMIC DNA]</scope>
    <source>
        <strain evidence="3">DSM 19859</strain>
    </source>
</reference>
<evidence type="ECO:0000313" key="3">
    <source>
        <dbReference type="EMBL" id="SHI16230.1"/>
    </source>
</evidence>
<dbReference type="AlphaFoldDB" id="A0A1M5YWM1"/>
<dbReference type="Pfam" id="PF14298">
    <property type="entry name" value="DUF4374"/>
    <property type="match status" value="2"/>
</dbReference>
<dbReference type="EMBL" id="FQXT01000004">
    <property type="protein sequence ID" value="SHI16230.1"/>
    <property type="molecule type" value="Genomic_DNA"/>
</dbReference>
<sequence length="419" mass="44948">MKFNFKQTNRFSLAVLALMSLAACSDDDTVVDDGGETPVETGAQYLIASTDSENSYLNTTSDISQGSVSPLGGTATQVIGTPSWYFYNDIAAYSFVYNQGDPGTTQSFALNSAGEVEARNEINLNVSIQSRGIVDNLMYVQYSSRNYEEPVSTFYTINGDTQVVSGPYTIDTEALAGNGEYAYVTDVAQWGDYVLLGFRPIKAGSDNGDSAFNSDFNDHTYVGVFNKALELQTVIEDEGRTGAVAGQSRSQGETGVEPVENGDVYVFSSAIDAEGEVPSGVLKINNGTLAFDQDYFFDITAASGGYAVYRSFYVGENTFVLQMFTEPGSGTASSSATRNKFAVVNVVDQTFEWVTGIPEGITSIGAPYIDEDNNEVAFPIETNLYPTIFIVNADTATMSEGIEVVAEGISAIGKLTPQE</sequence>
<keyword evidence="1" id="KW-0732">Signal</keyword>
<reference evidence="2 5" key="3">
    <citation type="submission" date="2018-07" db="EMBL/GenBank/DDBJ databases">
        <title>Leeuwenhoekiella genomics.</title>
        <authorList>
            <person name="Tahon G."/>
            <person name="Willems A."/>
        </authorList>
    </citation>
    <scope>NUCLEOTIDE SEQUENCE [LARGE SCALE GENOMIC DNA]</scope>
    <source>
        <strain evidence="2 5">LMG 24856</strain>
    </source>
</reference>
<feature type="signal peptide" evidence="1">
    <location>
        <begin position="1"/>
        <end position="25"/>
    </location>
</feature>